<sequence>MAPGQPPVHMQPAGTTRHRGRGMVSLPSKELEGNLDFEQEALCYARQLRGLRAARAAEAGNVAEMSDSSSKPRSLADAEPKFLSSACLPAVYAERWSRLRERHRERPLRSPSGPPRHLGAHSAVACCLVEAPTSLLVVINDGQAVEKIPPRTWLVLEPPSTDFEAGGAFELGHFVTSFGTCLLSPAAGGGCIEEQPGMLLLRPVPDSRLHSAAAEANFRRATCGSTATALHHAALASELLAGREPPGADPLSRRIKYAFEPLPPPAGLPMLRLSSPPAVASRPATGAATDRSHSRLQQDDTHFPQAPSTPPPMPQFLKQAQGIPEISQLPREEALGVCEGSSATIGWAEDVFFDDEELQQEDRQESPEEADLGDPRALGDWGPDSRPVTAATALSGAFMRPESTLAARAQKYEVLVQNRVCAAARCSITSGQVRLSMLAGTSLQKEEVIHGKSNLQKGFQALMMFLAFAARRYGNMVRTWFLLDPEANMKIGKRQFERKVLEMGWHGNIPALWKYVDVDGDGIITLLELHPPSALELARFKVLIKERFGDDSKEMFKYLDDNRSRRVSKGAFVQRLKLLSYDGKATKLFDLLDRTGLGMLTHGDVAFLDIWRMPVYIYEKPDFKLWKAVKDKLLEVHQHPLKTWRKLDRDGSMRMSWEEFRDTCGELAWMVSKKDGAPSPIKGIGLPKTEGEAAAAWRAIDQECSGWIALRQFDVKSHDALAEFKSWADRVHGGAVKAFRSLDGTGASGSNAKLSETELKRCTKCKDPCRADIEFLFDGLDVNNNWALTENDLKFLDTWDLAWEEWKYQARITKTHQDGL</sequence>
<dbReference type="AlphaFoldDB" id="A0A813HXZ3"/>
<evidence type="ECO:0000313" key="5">
    <source>
        <dbReference type="EMBL" id="CAE8708708.1"/>
    </source>
</evidence>
<feature type="region of interest" description="Disordered" evidence="2">
    <location>
        <begin position="268"/>
        <end position="317"/>
    </location>
</feature>
<organism evidence="4 6">
    <name type="scientific">Polarella glacialis</name>
    <name type="common">Dinoflagellate</name>
    <dbReference type="NCBI Taxonomy" id="89957"/>
    <lineage>
        <taxon>Eukaryota</taxon>
        <taxon>Sar</taxon>
        <taxon>Alveolata</taxon>
        <taxon>Dinophyceae</taxon>
        <taxon>Suessiales</taxon>
        <taxon>Suessiaceae</taxon>
        <taxon>Polarella</taxon>
    </lineage>
</organism>
<dbReference type="PROSITE" id="PS00018">
    <property type="entry name" value="EF_HAND_1"/>
    <property type="match status" value="1"/>
</dbReference>
<reference evidence="4" key="1">
    <citation type="submission" date="2021-02" db="EMBL/GenBank/DDBJ databases">
        <authorList>
            <person name="Dougan E. K."/>
            <person name="Rhodes N."/>
            <person name="Thang M."/>
            <person name="Chan C."/>
        </authorList>
    </citation>
    <scope>NUCLEOTIDE SEQUENCE</scope>
</reference>
<dbReference type="InterPro" id="IPR018247">
    <property type="entry name" value="EF_Hand_1_Ca_BS"/>
</dbReference>
<dbReference type="EMBL" id="CAJNNV010033142">
    <property type="protein sequence ID" value="CAE8642275.1"/>
    <property type="molecule type" value="Genomic_DNA"/>
</dbReference>
<dbReference type="EMBL" id="CAJNNW010031739">
    <property type="protein sequence ID" value="CAE8708708.1"/>
    <property type="molecule type" value="Genomic_DNA"/>
</dbReference>
<feature type="region of interest" description="Disordered" evidence="2">
    <location>
        <begin position="1"/>
        <end position="21"/>
    </location>
</feature>
<dbReference type="GO" id="GO:0005509">
    <property type="term" value="F:calcium ion binding"/>
    <property type="evidence" value="ECO:0007669"/>
    <property type="project" value="InterPro"/>
</dbReference>
<dbReference type="OrthoDB" id="481736at2759"/>
<dbReference type="Proteomes" id="UP000654075">
    <property type="component" value="Unassembled WGS sequence"/>
</dbReference>
<dbReference type="SUPFAM" id="SSF47473">
    <property type="entry name" value="EF-hand"/>
    <property type="match status" value="1"/>
</dbReference>
<evidence type="ECO:0000256" key="2">
    <source>
        <dbReference type="SAM" id="MobiDB-lite"/>
    </source>
</evidence>
<protein>
    <recommendedName>
        <fullName evidence="3">EF-hand domain-containing protein</fullName>
    </recommendedName>
</protein>
<feature type="compositionally biased region" description="Basic and acidic residues" evidence="2">
    <location>
        <begin position="290"/>
        <end position="302"/>
    </location>
</feature>
<feature type="region of interest" description="Disordered" evidence="2">
    <location>
        <begin position="357"/>
        <end position="386"/>
    </location>
</feature>
<gene>
    <name evidence="4" type="ORF">PGLA1383_LOCUS56784</name>
    <name evidence="5" type="ORF">PGLA2088_LOCUS35055</name>
</gene>
<dbReference type="Gene3D" id="1.10.238.10">
    <property type="entry name" value="EF-hand"/>
    <property type="match status" value="2"/>
</dbReference>
<dbReference type="PROSITE" id="PS50222">
    <property type="entry name" value="EF_HAND_2"/>
    <property type="match status" value="1"/>
</dbReference>
<keyword evidence="6" id="KW-1185">Reference proteome</keyword>
<proteinExistence type="predicted"/>
<accession>A0A813HXZ3</accession>
<evidence type="ECO:0000259" key="3">
    <source>
        <dbReference type="PROSITE" id="PS50222"/>
    </source>
</evidence>
<evidence type="ECO:0000256" key="1">
    <source>
        <dbReference type="ARBA" id="ARBA00022837"/>
    </source>
</evidence>
<dbReference type="Proteomes" id="UP000626109">
    <property type="component" value="Unassembled WGS sequence"/>
</dbReference>
<keyword evidence="1" id="KW-0106">Calcium</keyword>
<name>A0A813HXZ3_POLGL</name>
<dbReference type="InterPro" id="IPR011992">
    <property type="entry name" value="EF-hand-dom_pair"/>
</dbReference>
<evidence type="ECO:0000313" key="4">
    <source>
        <dbReference type="EMBL" id="CAE8642275.1"/>
    </source>
</evidence>
<evidence type="ECO:0000313" key="6">
    <source>
        <dbReference type="Proteomes" id="UP000654075"/>
    </source>
</evidence>
<feature type="domain" description="EF-hand" evidence="3">
    <location>
        <begin position="635"/>
        <end position="670"/>
    </location>
</feature>
<comment type="caution">
    <text evidence="4">The sequence shown here is derived from an EMBL/GenBank/DDBJ whole genome shotgun (WGS) entry which is preliminary data.</text>
</comment>
<dbReference type="InterPro" id="IPR002048">
    <property type="entry name" value="EF_hand_dom"/>
</dbReference>